<reference evidence="1" key="1">
    <citation type="submission" date="2021-02" db="EMBL/GenBank/DDBJ databases">
        <authorList>
            <person name="Nowell W R."/>
        </authorList>
    </citation>
    <scope>NUCLEOTIDE SEQUENCE</scope>
</reference>
<evidence type="ECO:0000313" key="4">
    <source>
        <dbReference type="Proteomes" id="UP000663856"/>
    </source>
</evidence>
<dbReference type="InterPro" id="IPR043136">
    <property type="entry name" value="B30.2/SPRY_sf"/>
</dbReference>
<dbReference type="Gene3D" id="2.60.120.920">
    <property type="match status" value="1"/>
</dbReference>
<protein>
    <recommendedName>
        <fullName evidence="5">B box-type domain-containing protein</fullName>
    </recommendedName>
</protein>
<evidence type="ECO:0000313" key="2">
    <source>
        <dbReference type="EMBL" id="CAF2056024.1"/>
    </source>
</evidence>
<evidence type="ECO:0000313" key="1">
    <source>
        <dbReference type="EMBL" id="CAF2029325.1"/>
    </source>
</evidence>
<proteinExistence type="predicted"/>
<comment type="caution">
    <text evidence="1">The sequence shown here is derived from an EMBL/GenBank/DDBJ whole genome shotgun (WGS) entry which is preliminary data.</text>
</comment>
<dbReference type="EMBL" id="CAJNRF010001867">
    <property type="protein sequence ID" value="CAF2029325.1"/>
    <property type="molecule type" value="Genomic_DNA"/>
</dbReference>
<name>A0A816MXI1_9BILA</name>
<dbReference type="Proteomes" id="UP000663856">
    <property type="component" value="Unassembled WGS sequence"/>
</dbReference>
<dbReference type="CDD" id="cd19757">
    <property type="entry name" value="Bbox1"/>
    <property type="match status" value="1"/>
</dbReference>
<evidence type="ECO:0008006" key="5">
    <source>
        <dbReference type="Google" id="ProtNLM"/>
    </source>
</evidence>
<dbReference type="Proteomes" id="UP000663887">
    <property type="component" value="Unassembled WGS sequence"/>
</dbReference>
<evidence type="ECO:0000313" key="3">
    <source>
        <dbReference type="EMBL" id="CAF3768167.1"/>
    </source>
</evidence>
<dbReference type="EMBL" id="CAJOBF010000185">
    <property type="protein sequence ID" value="CAF3768167.1"/>
    <property type="molecule type" value="Genomic_DNA"/>
</dbReference>
<gene>
    <name evidence="3" type="ORF">UXM345_LOCUS2966</name>
    <name evidence="1" type="ORF">WKI299_LOCUS6398</name>
    <name evidence="2" type="ORF">XDN619_LOCUS9685</name>
</gene>
<dbReference type="EMBL" id="CAJNRG010003322">
    <property type="protein sequence ID" value="CAF2056024.1"/>
    <property type="molecule type" value="Genomic_DNA"/>
</dbReference>
<dbReference type="Proteomes" id="UP000663842">
    <property type="component" value="Unassembled WGS sequence"/>
</dbReference>
<sequence length="338" mass="39125">MTTNLSKPLCRICNKERGVFKCDGCSDYFCFQHTGNHRQHVIKQLDHVEEIHNLVQESLAQQSAEPRQDVQALQDELMKKIDVWERDSIAKIKKVAEETRNELIQHTTGYLTHKKLELDKLTNELCLARQNIDFIESDLREWMNKLNKMKAEIINPVKIAVREAGVPLVTKMHIDVFESFDLFERTSGKVIFEENGKVAVVQDGLENYVEVRGKSEYTTGKRTLSLKIEKLSGWSLFGIISKLTPLQEHSYSSPSCYGWYNGDHFVYRNGENVGGQGHDAIENDIIQFFIDCDQRLIRLTNERTNRTLELSVDIDKCPFPWQFHLNLNLVPTRIRILS</sequence>
<organism evidence="1 4">
    <name type="scientific">Rotaria magnacalcarata</name>
    <dbReference type="NCBI Taxonomy" id="392030"/>
    <lineage>
        <taxon>Eukaryota</taxon>
        <taxon>Metazoa</taxon>
        <taxon>Spiralia</taxon>
        <taxon>Gnathifera</taxon>
        <taxon>Rotifera</taxon>
        <taxon>Eurotatoria</taxon>
        <taxon>Bdelloidea</taxon>
        <taxon>Philodinida</taxon>
        <taxon>Philodinidae</taxon>
        <taxon>Rotaria</taxon>
    </lineage>
</organism>
<accession>A0A816MXI1</accession>
<dbReference type="AlphaFoldDB" id="A0A816MXI1"/>